<name>A0A0F5I5K4_BACTR</name>
<proteinExistence type="predicted"/>
<dbReference type="Proteomes" id="UP000031563">
    <property type="component" value="Unassembled WGS sequence"/>
</dbReference>
<organism evidence="1 2">
    <name type="scientific">Bacillus thermotolerans</name>
    <name type="common">Quasibacillus thermotolerans</name>
    <dbReference type="NCBI Taxonomy" id="1221996"/>
    <lineage>
        <taxon>Bacteria</taxon>
        <taxon>Bacillati</taxon>
        <taxon>Bacillota</taxon>
        <taxon>Bacilli</taxon>
        <taxon>Bacillales</taxon>
        <taxon>Bacillaceae</taxon>
        <taxon>Bacillus</taxon>
    </lineage>
</organism>
<reference evidence="1" key="1">
    <citation type="submission" date="2015-02" db="EMBL/GenBank/DDBJ databases">
        <title>Genome Assembly of Bacillaceae bacterium MTCC 8252.</title>
        <authorList>
            <person name="Verma A."/>
            <person name="Khatri I."/>
            <person name="Mual P."/>
            <person name="Subramanian S."/>
            <person name="Krishnamurthi S."/>
        </authorList>
    </citation>
    <scope>NUCLEOTIDE SEQUENCE [LARGE SCALE GENOMIC DNA]</scope>
    <source>
        <strain evidence="1">MTCC 8252</strain>
    </source>
</reference>
<dbReference type="AlphaFoldDB" id="A0A0F5I5K4"/>
<keyword evidence="2" id="KW-1185">Reference proteome</keyword>
<dbReference type="EMBL" id="JWIR02000027">
    <property type="protein sequence ID" value="KKB40743.1"/>
    <property type="molecule type" value="Genomic_DNA"/>
</dbReference>
<evidence type="ECO:0000313" key="1">
    <source>
        <dbReference type="EMBL" id="KKB40743.1"/>
    </source>
</evidence>
<dbReference type="STRING" id="1221996.QY95_01317"/>
<evidence type="ECO:0000313" key="2">
    <source>
        <dbReference type="Proteomes" id="UP000031563"/>
    </source>
</evidence>
<accession>A0A0F5I5K4</accession>
<comment type="caution">
    <text evidence="1">The sequence shown here is derived from an EMBL/GenBank/DDBJ whole genome shotgun (WGS) entry which is preliminary data.</text>
</comment>
<dbReference type="RefSeq" id="WP_040037193.1">
    <property type="nucleotide sequence ID" value="NZ_JWIR02000027.1"/>
</dbReference>
<protein>
    <submittedName>
        <fullName evidence="1">Uncharacterized protein</fullName>
    </submittedName>
</protein>
<gene>
    <name evidence="1" type="ORF">QY95_01317</name>
</gene>
<sequence length="80" mass="9062">MADKKDLLRTSTCTVTLHNSAVIGEGAGFLKYLKGNALLYGYWNERAYAKKYYSHELFLGDKVPFIRILTLCDGCIMNHV</sequence>